<dbReference type="Proteomes" id="UP000054423">
    <property type="component" value="Unassembled WGS sequence"/>
</dbReference>
<proteinExistence type="predicted"/>
<evidence type="ECO:0000313" key="1">
    <source>
        <dbReference type="EMBL" id="ETL80795.1"/>
    </source>
</evidence>
<reference evidence="1" key="1">
    <citation type="submission" date="2013-11" db="EMBL/GenBank/DDBJ databases">
        <title>The Genome Sequence of Phytophthora parasitica CHvinca01.</title>
        <authorList>
            <consortium name="The Broad Institute Genomics Platform"/>
            <person name="Russ C."/>
            <person name="Tyler B."/>
            <person name="Panabieres F."/>
            <person name="Shan W."/>
            <person name="Tripathy S."/>
            <person name="Grunwald N."/>
            <person name="Machado M."/>
            <person name="Johnson C.S."/>
            <person name="Arredondo F."/>
            <person name="Hong C."/>
            <person name="Coffey M."/>
            <person name="Young S.K."/>
            <person name="Zeng Q."/>
            <person name="Gargeya S."/>
            <person name="Fitzgerald M."/>
            <person name="Abouelleil A."/>
            <person name="Alvarado L."/>
            <person name="Chapman S.B."/>
            <person name="Gainer-Dewar J."/>
            <person name="Goldberg J."/>
            <person name="Griggs A."/>
            <person name="Gujja S."/>
            <person name="Hansen M."/>
            <person name="Howarth C."/>
            <person name="Imamovic A."/>
            <person name="Ireland A."/>
            <person name="Larimer J."/>
            <person name="McCowan C."/>
            <person name="Murphy C."/>
            <person name="Pearson M."/>
            <person name="Poon T.W."/>
            <person name="Priest M."/>
            <person name="Roberts A."/>
            <person name="Saif S."/>
            <person name="Shea T."/>
            <person name="Sykes S."/>
            <person name="Wortman J."/>
            <person name="Nusbaum C."/>
            <person name="Birren B."/>
        </authorList>
    </citation>
    <scope>NUCLEOTIDE SEQUENCE [LARGE SCALE GENOMIC DNA]</scope>
    <source>
        <strain evidence="1">CHvinca01</strain>
    </source>
</reference>
<dbReference type="AlphaFoldDB" id="W2K8T2"/>
<name>W2K8T2_PHYNI</name>
<dbReference type="EMBL" id="KI682634">
    <property type="protein sequence ID" value="ETL80795.1"/>
    <property type="molecule type" value="Genomic_DNA"/>
</dbReference>
<organism evidence="1">
    <name type="scientific">Phytophthora nicotianae</name>
    <name type="common">Potato buckeye rot agent</name>
    <name type="synonym">Phytophthora parasitica</name>
    <dbReference type="NCBI Taxonomy" id="4792"/>
    <lineage>
        <taxon>Eukaryota</taxon>
        <taxon>Sar</taxon>
        <taxon>Stramenopiles</taxon>
        <taxon>Oomycota</taxon>
        <taxon>Peronosporomycetes</taxon>
        <taxon>Peronosporales</taxon>
        <taxon>Peronosporaceae</taxon>
        <taxon>Phytophthora</taxon>
    </lineage>
</organism>
<gene>
    <name evidence="1" type="ORF">L917_18738</name>
</gene>
<dbReference type="VEuPathDB" id="FungiDB:PPTG_22604"/>
<sequence>MGSLLGLFQADVALQYTIDVWNVFPTPHPSMATFVTVMKTIAAEYVRRIGDVPRAHKIPREWIHLPEPVNIPSDIDVDEATALALRPSDSTPVFT</sequence>
<protein>
    <submittedName>
        <fullName evidence="1">Uncharacterized protein</fullName>
    </submittedName>
</protein>
<accession>W2K8T2</accession>
<dbReference type="OrthoDB" id="141438at2759"/>